<gene>
    <name evidence="11" type="ORF">LVJ94_34430</name>
</gene>
<dbReference type="CDD" id="cd08953">
    <property type="entry name" value="KR_2_SDR_x"/>
    <property type="match status" value="1"/>
</dbReference>
<dbReference type="InterPro" id="IPR016039">
    <property type="entry name" value="Thiolase-like"/>
</dbReference>
<dbReference type="Gene3D" id="3.40.50.720">
    <property type="entry name" value="NAD(P)-binding Rossmann-like Domain"/>
    <property type="match status" value="1"/>
</dbReference>
<keyword evidence="12" id="KW-1185">Reference proteome</keyword>
<accession>A0ABZ2LIH6</accession>
<dbReference type="InterPro" id="IPR020841">
    <property type="entry name" value="PKS_Beta-ketoAc_synthase_dom"/>
</dbReference>
<feature type="domain" description="Ketosynthase family 3 (KS3)" evidence="10">
    <location>
        <begin position="455"/>
        <end position="892"/>
    </location>
</feature>
<dbReference type="PANTHER" id="PTHR43775">
    <property type="entry name" value="FATTY ACID SYNTHASE"/>
    <property type="match status" value="1"/>
</dbReference>
<dbReference type="SUPFAM" id="SSF51735">
    <property type="entry name" value="NAD(P)-binding Rossmann-fold domains"/>
    <property type="match status" value="1"/>
</dbReference>
<dbReference type="InterPro" id="IPR013968">
    <property type="entry name" value="PKS_KR"/>
</dbReference>
<dbReference type="SUPFAM" id="SSF47336">
    <property type="entry name" value="ACP-like"/>
    <property type="match status" value="2"/>
</dbReference>
<dbReference type="EMBL" id="CP089983">
    <property type="protein sequence ID" value="WXB10774.1"/>
    <property type="molecule type" value="Genomic_DNA"/>
</dbReference>
<dbReference type="InterPro" id="IPR006162">
    <property type="entry name" value="Ppantetheine_attach_site"/>
</dbReference>
<evidence type="ECO:0000256" key="1">
    <source>
        <dbReference type="ARBA" id="ARBA00004496"/>
    </source>
</evidence>
<evidence type="ECO:0000259" key="10">
    <source>
        <dbReference type="PROSITE" id="PS52004"/>
    </source>
</evidence>
<name>A0ABZ2LIH6_9BACT</name>
<dbReference type="Gene3D" id="1.10.1200.10">
    <property type="entry name" value="ACP-like"/>
    <property type="match status" value="2"/>
</dbReference>
<dbReference type="SMART" id="SM00823">
    <property type="entry name" value="PKS_PP"/>
    <property type="match status" value="2"/>
</dbReference>
<dbReference type="PROSITE" id="PS52004">
    <property type="entry name" value="KS3_2"/>
    <property type="match status" value="1"/>
</dbReference>
<dbReference type="InterPro" id="IPR050091">
    <property type="entry name" value="PKS_NRPS_Biosynth_Enz"/>
</dbReference>
<keyword evidence="7" id="KW-0677">Repeat</keyword>
<dbReference type="Pfam" id="PF08659">
    <property type="entry name" value="KR"/>
    <property type="match status" value="1"/>
</dbReference>
<dbReference type="SMART" id="SM01294">
    <property type="entry name" value="PKS_PP_betabranch"/>
    <property type="match status" value="2"/>
</dbReference>
<dbReference type="Gene3D" id="3.40.47.10">
    <property type="match status" value="1"/>
</dbReference>
<evidence type="ECO:0000256" key="2">
    <source>
        <dbReference type="ARBA" id="ARBA00004792"/>
    </source>
</evidence>
<evidence type="ECO:0000256" key="5">
    <source>
        <dbReference type="ARBA" id="ARBA00022553"/>
    </source>
</evidence>
<reference evidence="11" key="1">
    <citation type="submission" date="2021-12" db="EMBL/GenBank/DDBJ databases">
        <title>Discovery of the Pendulisporaceae a myxobacterial family with distinct sporulation behavior and unique specialized metabolism.</title>
        <authorList>
            <person name="Garcia R."/>
            <person name="Popoff A."/>
            <person name="Bader C.D."/>
            <person name="Loehr J."/>
            <person name="Walesch S."/>
            <person name="Walt C."/>
            <person name="Boldt J."/>
            <person name="Bunk B."/>
            <person name="Haeckl F.J.F.P.J."/>
            <person name="Gunesch A.P."/>
            <person name="Birkelbach J."/>
            <person name="Nuebel U."/>
            <person name="Pietschmann T."/>
            <person name="Bach T."/>
            <person name="Mueller R."/>
        </authorList>
    </citation>
    <scope>NUCLEOTIDE SEQUENCE</scope>
    <source>
        <strain evidence="11">MSr11367</strain>
    </source>
</reference>
<evidence type="ECO:0000313" key="11">
    <source>
        <dbReference type="EMBL" id="WXB10774.1"/>
    </source>
</evidence>
<dbReference type="PANTHER" id="PTHR43775:SF37">
    <property type="entry name" value="SI:DKEY-61P9.11"/>
    <property type="match status" value="1"/>
</dbReference>
<evidence type="ECO:0000256" key="3">
    <source>
        <dbReference type="ARBA" id="ARBA00022450"/>
    </source>
</evidence>
<dbReference type="PROSITE" id="PS00012">
    <property type="entry name" value="PHOSPHOPANTETHEINE"/>
    <property type="match status" value="1"/>
</dbReference>
<feature type="region of interest" description="Disordered" evidence="8">
    <location>
        <begin position="423"/>
        <end position="449"/>
    </location>
</feature>
<organism evidence="11 12">
    <name type="scientific">Pendulispora rubella</name>
    <dbReference type="NCBI Taxonomy" id="2741070"/>
    <lineage>
        <taxon>Bacteria</taxon>
        <taxon>Pseudomonadati</taxon>
        <taxon>Myxococcota</taxon>
        <taxon>Myxococcia</taxon>
        <taxon>Myxococcales</taxon>
        <taxon>Sorangiineae</taxon>
        <taxon>Pendulisporaceae</taxon>
        <taxon>Pendulispora</taxon>
    </lineage>
</organism>
<dbReference type="Pfam" id="PF00550">
    <property type="entry name" value="PP-binding"/>
    <property type="match status" value="2"/>
</dbReference>
<dbReference type="PROSITE" id="PS50075">
    <property type="entry name" value="CARRIER"/>
    <property type="match status" value="2"/>
</dbReference>
<evidence type="ECO:0000256" key="6">
    <source>
        <dbReference type="ARBA" id="ARBA00022679"/>
    </source>
</evidence>
<feature type="region of interest" description="Disordered" evidence="8">
    <location>
        <begin position="1074"/>
        <end position="1107"/>
    </location>
</feature>
<sequence>MIALEGDGAARELFDRLRENAQSAEDRQVRYHSGKRWVASLAAATVPDVESLPWRTDGVYWLTGGAGGLGLLVATEIAERIRGVTLILTGRSALSPERKARIAALEKLGARVVYEVVDVSDRHAVEALVASIQSRFGGLQGVIHAAGVHRRNHIPKKSTAEFREVLSPKVGGLVNVDEATKGLDLDFFVMFSSAAGEIGNAGQSDYATGNAFMDAFAEYRSALCGAHQRSGRTLSIDWPLWRDGGMKPDEATEQMLRDKVGMVPMRTTSGIAAFYRCLASSESRIMVVEGLLERMKQTLLPPLRSKAGPGPGARAEPARMDRQHAELLGRIQESLIQAICETMKLEAQDLDVESELSEYGFDSITLTDLAHRLNRRYGLQLTAAIFFDHSTIGDFAQYLVEEHGGAFARQLAVPMLAVPIQARGDDEPDEHLETSRSRDRSTPIARHPMPAMDDRQPIAIVGMSGKFPMAADLDEYWANLQAGRDCIEEIPKERWDWKAIYGDPQQGEHKTKIKWGGFIDGIDEFDRQFFGISSREAEIMDPHQRLLMTYIWLALEDAGYSAASISGSRTGIFVATASNGYDSLIARSKLAVDRYSATGIAPSMGPNRMSYVLNIHGPSEPIDTACSSSLVAIHRAIAAIERGDCDQAIVGGVNTLVTPDPFIRFDQEGLLCEDGRCKSFSNRANGYVRSEGVGILFLKRLSDAETAGDHIYGLVRSSGENHGGRAIWLTAPNPKAQADLLVQVYRKAGIDPHTVGYIEAHGTGTELGDTIEVNALRTAFAELSRESGGGEMAGPHCGIGSVKTNIGHSELSAGVASVIKVLLQFKHRRLVESLHCEQINPNIDLRDGPFYIVQESRPWEALRDDAGEMLPLRAGVSSFGFGGVNAHVVLEEYRAEPRHRASVGATLEAPDPAVVVLSGRSTERVREYAGKLLRFIQREAGPASNLRLEDLAYTLQVGRDAMEARLGLLVHSTAELAERLQQFVDGKETTLGLYSGQVKPDREILAVFGSDEERRKATSEFIETKKFGELLDAWVQGLDVDWSRLYGERRPQRISAPTYPFARERYWIESERPSVSDSVGADTRHAPPSDDVAASVKAGPHAGVGEPNFSHGWARELSAMDAPRRAAAVMDAVRAELARLLSLSSADAVAPDRPLGELGLDSHTALQLRDALGRRVGTTLPATLAFDHPSPAAIAKFLLDRVLSTAKPQSTLSADDLLAALDRFDASVSARDLPDKLRTALATKMNSLLSNSVNVASAQADAASLPNRIITADTETLFELLDNTFDIGAGNGHG</sequence>
<dbReference type="InterPro" id="IPR014030">
    <property type="entry name" value="Ketoacyl_synth_N"/>
</dbReference>
<dbReference type="SMART" id="SM00822">
    <property type="entry name" value="PKS_KR"/>
    <property type="match status" value="1"/>
</dbReference>
<keyword evidence="3" id="KW-0596">Phosphopantetheine</keyword>
<evidence type="ECO:0000259" key="9">
    <source>
        <dbReference type="PROSITE" id="PS50075"/>
    </source>
</evidence>
<feature type="domain" description="Carrier" evidence="9">
    <location>
        <begin position="1127"/>
        <end position="1202"/>
    </location>
</feature>
<evidence type="ECO:0000256" key="4">
    <source>
        <dbReference type="ARBA" id="ARBA00022490"/>
    </source>
</evidence>
<feature type="domain" description="Carrier" evidence="9">
    <location>
        <begin position="326"/>
        <end position="403"/>
    </location>
</feature>
<protein>
    <submittedName>
        <fullName evidence="11">SDR family NAD(P)-dependent oxidoreductase</fullName>
    </submittedName>
</protein>
<keyword evidence="4" id="KW-0963">Cytoplasm</keyword>
<dbReference type="InterPro" id="IPR014031">
    <property type="entry name" value="Ketoacyl_synth_C"/>
</dbReference>
<dbReference type="CDD" id="cd00833">
    <property type="entry name" value="PKS"/>
    <property type="match status" value="1"/>
</dbReference>
<dbReference type="InterPro" id="IPR018201">
    <property type="entry name" value="Ketoacyl_synth_AS"/>
</dbReference>
<dbReference type="InterPro" id="IPR054514">
    <property type="entry name" value="RhiE-like_linker"/>
</dbReference>
<keyword evidence="6" id="KW-0808">Transferase</keyword>
<dbReference type="Pfam" id="PF00109">
    <property type="entry name" value="ketoacyl-synt"/>
    <property type="match status" value="1"/>
</dbReference>
<dbReference type="Pfam" id="PF02801">
    <property type="entry name" value="Ketoacyl-synt_C"/>
    <property type="match status" value="1"/>
</dbReference>
<dbReference type="SMART" id="SM00825">
    <property type="entry name" value="PKS_KS"/>
    <property type="match status" value="1"/>
</dbReference>
<comment type="subcellular location">
    <subcellularLocation>
        <location evidence="1">Cytoplasm</location>
    </subcellularLocation>
</comment>
<dbReference type="Pfam" id="PF22336">
    <property type="entry name" value="RhiE-like_linker"/>
    <property type="match status" value="1"/>
</dbReference>
<dbReference type="PROSITE" id="PS00606">
    <property type="entry name" value="KS3_1"/>
    <property type="match status" value="1"/>
</dbReference>
<dbReference type="InterPro" id="IPR036291">
    <property type="entry name" value="NAD(P)-bd_dom_sf"/>
</dbReference>
<dbReference type="InterPro" id="IPR009081">
    <property type="entry name" value="PP-bd_ACP"/>
</dbReference>
<evidence type="ECO:0000256" key="7">
    <source>
        <dbReference type="ARBA" id="ARBA00022737"/>
    </source>
</evidence>
<dbReference type="SUPFAM" id="SSF53901">
    <property type="entry name" value="Thiolase-like"/>
    <property type="match status" value="1"/>
</dbReference>
<comment type="pathway">
    <text evidence="2">Antibiotic biosynthesis.</text>
</comment>
<evidence type="ECO:0000256" key="8">
    <source>
        <dbReference type="SAM" id="MobiDB-lite"/>
    </source>
</evidence>
<proteinExistence type="predicted"/>
<feature type="compositionally biased region" description="Basic and acidic residues" evidence="8">
    <location>
        <begin position="431"/>
        <end position="441"/>
    </location>
</feature>
<dbReference type="InterPro" id="IPR020806">
    <property type="entry name" value="PKS_PP-bd"/>
</dbReference>
<evidence type="ECO:0000313" key="12">
    <source>
        <dbReference type="Proteomes" id="UP001374803"/>
    </source>
</evidence>
<keyword evidence="5" id="KW-0597">Phosphoprotein</keyword>
<dbReference type="Proteomes" id="UP001374803">
    <property type="component" value="Chromosome"/>
</dbReference>
<dbReference type="InterPro" id="IPR057326">
    <property type="entry name" value="KR_dom"/>
</dbReference>
<dbReference type="Gene3D" id="1.10.1240.100">
    <property type="match status" value="1"/>
</dbReference>
<dbReference type="InterPro" id="IPR036736">
    <property type="entry name" value="ACP-like_sf"/>
</dbReference>